<dbReference type="InterPro" id="IPR020449">
    <property type="entry name" value="Tscrpt_reg_AraC-type_HTH"/>
</dbReference>
<keyword evidence="5" id="KW-0227">DNA damage</keyword>
<gene>
    <name evidence="13" type="ORF">PUW23_24370</name>
</gene>
<dbReference type="Gene3D" id="3.40.10.10">
    <property type="entry name" value="DNA Methylphosphotriester Repair Domain"/>
    <property type="match status" value="1"/>
</dbReference>
<organism evidence="13 14">
    <name type="scientific">Paenibacillus urinalis</name>
    <dbReference type="NCBI Taxonomy" id="521520"/>
    <lineage>
        <taxon>Bacteria</taxon>
        <taxon>Bacillati</taxon>
        <taxon>Bacillota</taxon>
        <taxon>Bacilli</taxon>
        <taxon>Bacillales</taxon>
        <taxon>Paenibacillaceae</taxon>
        <taxon>Paenibacillus</taxon>
    </lineage>
</organism>
<feature type="domain" description="HTH araC/xylS-type" evidence="12">
    <location>
        <begin position="86"/>
        <end position="184"/>
    </location>
</feature>
<dbReference type="SMART" id="SM00342">
    <property type="entry name" value="HTH_ARAC"/>
    <property type="match status" value="1"/>
</dbReference>
<dbReference type="GO" id="GO:0006281">
    <property type="term" value="P:DNA repair"/>
    <property type="evidence" value="ECO:0007669"/>
    <property type="project" value="UniProtKB-KW"/>
</dbReference>
<keyword evidence="6" id="KW-0862">Zinc</keyword>
<evidence type="ECO:0000256" key="11">
    <source>
        <dbReference type="ARBA" id="ARBA00023204"/>
    </source>
</evidence>
<dbReference type="PANTHER" id="PTHR43280">
    <property type="entry name" value="ARAC-FAMILY TRANSCRIPTIONAL REGULATOR"/>
    <property type="match status" value="1"/>
</dbReference>
<dbReference type="EMBL" id="CP118101">
    <property type="protein sequence ID" value="WDH82543.1"/>
    <property type="molecule type" value="Genomic_DNA"/>
</dbReference>
<keyword evidence="11" id="KW-0234">DNA repair</keyword>
<dbReference type="SUPFAM" id="SSF46689">
    <property type="entry name" value="Homeodomain-like"/>
    <property type="match status" value="2"/>
</dbReference>
<dbReference type="GO" id="GO:0008270">
    <property type="term" value="F:zinc ion binding"/>
    <property type="evidence" value="ECO:0007669"/>
    <property type="project" value="InterPro"/>
</dbReference>
<dbReference type="PRINTS" id="PR00032">
    <property type="entry name" value="HTHARAC"/>
</dbReference>
<dbReference type="GO" id="GO:0032259">
    <property type="term" value="P:methylation"/>
    <property type="evidence" value="ECO:0007669"/>
    <property type="project" value="UniProtKB-KW"/>
</dbReference>
<dbReference type="InterPro" id="IPR035451">
    <property type="entry name" value="Ada-like_dom_sf"/>
</dbReference>
<proteinExistence type="predicted"/>
<evidence type="ECO:0000256" key="8">
    <source>
        <dbReference type="ARBA" id="ARBA00023125"/>
    </source>
</evidence>
<keyword evidence="9" id="KW-0010">Activator</keyword>
<evidence type="ECO:0000313" key="14">
    <source>
        <dbReference type="Proteomes" id="UP001220962"/>
    </source>
</evidence>
<evidence type="ECO:0000256" key="3">
    <source>
        <dbReference type="ARBA" id="ARBA00022679"/>
    </source>
</evidence>
<sequence>MRDQELFDKVYAAILARSDRYDGIYYSAIKTTGIYCRPSCRSRTPKPENVTVYSTIQEAERSGYRACKRCQPNKHELINPDADIAERVTRYIYAHYREPLTLPQIAEALSISPYHMQRVYKRVTEMSPAQQLQHVRIEYAKEQLKITDSEIQDVALSVGFRSVSHFIHVFQKRTGVTPQQYRKGDIT</sequence>
<dbReference type="Gene3D" id="1.10.10.60">
    <property type="entry name" value="Homeodomain-like"/>
    <property type="match status" value="2"/>
</dbReference>
<dbReference type="GO" id="GO:0003700">
    <property type="term" value="F:DNA-binding transcription factor activity"/>
    <property type="evidence" value="ECO:0007669"/>
    <property type="project" value="InterPro"/>
</dbReference>
<dbReference type="PANTHER" id="PTHR43280:SF2">
    <property type="entry name" value="HTH-TYPE TRANSCRIPTIONAL REGULATOR EXSA"/>
    <property type="match status" value="1"/>
</dbReference>
<reference evidence="13" key="1">
    <citation type="submission" date="2023-02" db="EMBL/GenBank/DDBJ databases">
        <title>Pathogen: clinical or host-associated sample.</title>
        <authorList>
            <person name="Hergert J."/>
            <person name="Casey R."/>
            <person name="Wagner J."/>
            <person name="Young E.L."/>
            <person name="Oakeson K.F."/>
        </authorList>
    </citation>
    <scope>NUCLEOTIDE SEQUENCE</scope>
    <source>
        <strain evidence="13">2022CK-00830</strain>
    </source>
</reference>
<comment type="cofactor">
    <cofactor evidence="1">
        <name>Zn(2+)</name>
        <dbReference type="ChEBI" id="CHEBI:29105"/>
    </cofactor>
</comment>
<dbReference type="PIRSF" id="PIRSF000408">
    <property type="entry name" value="Alkyltransferas_AdaA"/>
    <property type="match status" value="1"/>
</dbReference>
<dbReference type="Pfam" id="PF02805">
    <property type="entry name" value="Ada_Zn_binding"/>
    <property type="match status" value="1"/>
</dbReference>
<dbReference type="InterPro" id="IPR018060">
    <property type="entry name" value="HTH_AraC"/>
</dbReference>
<keyword evidence="3" id="KW-0808">Transferase</keyword>
<dbReference type="InterPro" id="IPR004026">
    <property type="entry name" value="Ada_DNA_repair_Zn-bd"/>
</dbReference>
<dbReference type="SUPFAM" id="SSF57884">
    <property type="entry name" value="Ada DNA repair protein, N-terminal domain (N-Ada 10)"/>
    <property type="match status" value="1"/>
</dbReference>
<dbReference type="InterPro" id="IPR016220">
    <property type="entry name" value="Me-P-triester_DNA_alkyl-Trfase"/>
</dbReference>
<dbReference type="GO" id="GO:0008168">
    <property type="term" value="F:methyltransferase activity"/>
    <property type="evidence" value="ECO:0007669"/>
    <property type="project" value="UniProtKB-KW"/>
</dbReference>
<name>A0AAX3MYU9_9BACL</name>
<evidence type="ECO:0000256" key="2">
    <source>
        <dbReference type="ARBA" id="ARBA00022603"/>
    </source>
</evidence>
<evidence type="ECO:0000256" key="7">
    <source>
        <dbReference type="ARBA" id="ARBA00023015"/>
    </source>
</evidence>
<dbReference type="PROSITE" id="PS00041">
    <property type="entry name" value="HTH_ARAC_FAMILY_1"/>
    <property type="match status" value="1"/>
</dbReference>
<evidence type="ECO:0000256" key="6">
    <source>
        <dbReference type="ARBA" id="ARBA00022833"/>
    </source>
</evidence>
<evidence type="ECO:0000256" key="9">
    <source>
        <dbReference type="ARBA" id="ARBA00023159"/>
    </source>
</evidence>
<evidence type="ECO:0000259" key="12">
    <source>
        <dbReference type="PROSITE" id="PS01124"/>
    </source>
</evidence>
<protein>
    <submittedName>
        <fullName evidence="13">Ada metal-binding domain-containing protein</fullName>
    </submittedName>
</protein>
<dbReference type="Proteomes" id="UP001220962">
    <property type="component" value="Chromosome"/>
</dbReference>
<keyword evidence="4" id="KW-0479">Metal-binding</keyword>
<evidence type="ECO:0000256" key="4">
    <source>
        <dbReference type="ARBA" id="ARBA00022723"/>
    </source>
</evidence>
<keyword evidence="7" id="KW-0805">Transcription regulation</keyword>
<keyword evidence="10" id="KW-0804">Transcription</keyword>
<dbReference type="AlphaFoldDB" id="A0AAX3MYU9"/>
<dbReference type="Pfam" id="PF12833">
    <property type="entry name" value="HTH_18"/>
    <property type="match status" value="1"/>
</dbReference>
<evidence type="ECO:0000256" key="10">
    <source>
        <dbReference type="ARBA" id="ARBA00023163"/>
    </source>
</evidence>
<evidence type="ECO:0000313" key="13">
    <source>
        <dbReference type="EMBL" id="WDH82543.1"/>
    </source>
</evidence>
<dbReference type="PROSITE" id="PS01124">
    <property type="entry name" value="HTH_ARAC_FAMILY_2"/>
    <property type="match status" value="1"/>
</dbReference>
<evidence type="ECO:0000256" key="1">
    <source>
        <dbReference type="ARBA" id="ARBA00001947"/>
    </source>
</evidence>
<dbReference type="InterPro" id="IPR009057">
    <property type="entry name" value="Homeodomain-like_sf"/>
</dbReference>
<dbReference type="GO" id="GO:0043565">
    <property type="term" value="F:sequence-specific DNA binding"/>
    <property type="evidence" value="ECO:0007669"/>
    <property type="project" value="InterPro"/>
</dbReference>
<accession>A0AAX3MYU9</accession>
<dbReference type="RefSeq" id="WP_274359180.1">
    <property type="nucleotide sequence ID" value="NZ_CP118101.1"/>
</dbReference>
<keyword evidence="2" id="KW-0489">Methyltransferase</keyword>
<keyword evidence="8" id="KW-0238">DNA-binding</keyword>
<dbReference type="InterPro" id="IPR018062">
    <property type="entry name" value="HTH_AraC-typ_CS"/>
</dbReference>
<evidence type="ECO:0000256" key="5">
    <source>
        <dbReference type="ARBA" id="ARBA00022763"/>
    </source>
</evidence>